<dbReference type="Pfam" id="PF00924">
    <property type="entry name" value="MS_channel_2nd"/>
    <property type="match status" value="1"/>
</dbReference>
<feature type="domain" description="Mechanosensitive ion channel MscS" evidence="8">
    <location>
        <begin position="364"/>
        <end position="429"/>
    </location>
</feature>
<evidence type="ECO:0000259" key="10">
    <source>
        <dbReference type="Pfam" id="PF21088"/>
    </source>
</evidence>
<evidence type="ECO:0000313" key="12">
    <source>
        <dbReference type="Proteomes" id="UP000216840"/>
    </source>
</evidence>
<dbReference type="Pfam" id="PF21088">
    <property type="entry name" value="MS_channel_1st"/>
    <property type="match status" value="1"/>
</dbReference>
<accession>A0A265UX45</accession>
<keyword evidence="4 7" id="KW-0812">Transmembrane</keyword>
<dbReference type="InterPro" id="IPR010920">
    <property type="entry name" value="LSM_dom_sf"/>
</dbReference>
<evidence type="ECO:0000256" key="6">
    <source>
        <dbReference type="ARBA" id="ARBA00023136"/>
    </source>
</evidence>
<feature type="transmembrane region" description="Helical" evidence="7">
    <location>
        <begin position="245"/>
        <end position="269"/>
    </location>
</feature>
<name>A0A265UX45_9FLAO</name>
<evidence type="ECO:0000256" key="1">
    <source>
        <dbReference type="ARBA" id="ARBA00004651"/>
    </source>
</evidence>
<dbReference type="InterPro" id="IPR023408">
    <property type="entry name" value="MscS_beta-dom_sf"/>
</dbReference>
<evidence type="ECO:0000256" key="4">
    <source>
        <dbReference type="ARBA" id="ARBA00022692"/>
    </source>
</evidence>
<dbReference type="PANTHER" id="PTHR43634">
    <property type="entry name" value="OW CONDUCTANCE MECHANOSENSITIVE CHANNEL"/>
    <property type="match status" value="1"/>
</dbReference>
<keyword evidence="12" id="KW-1185">Reference proteome</keyword>
<keyword evidence="3" id="KW-1003">Cell membrane</keyword>
<dbReference type="SUPFAM" id="SSF82689">
    <property type="entry name" value="Mechanosensitive channel protein MscS (YggB), C-terminal domain"/>
    <property type="match status" value="1"/>
</dbReference>
<keyword evidence="5 7" id="KW-1133">Transmembrane helix</keyword>
<dbReference type="InterPro" id="IPR049142">
    <property type="entry name" value="MS_channel_1st"/>
</dbReference>
<feature type="transmembrane region" description="Helical" evidence="7">
    <location>
        <begin position="275"/>
        <end position="293"/>
    </location>
</feature>
<evidence type="ECO:0008006" key="13">
    <source>
        <dbReference type="Google" id="ProtNLM"/>
    </source>
</evidence>
<evidence type="ECO:0000259" key="9">
    <source>
        <dbReference type="Pfam" id="PF21082"/>
    </source>
</evidence>
<evidence type="ECO:0000256" key="2">
    <source>
        <dbReference type="ARBA" id="ARBA00008017"/>
    </source>
</evidence>
<evidence type="ECO:0000259" key="8">
    <source>
        <dbReference type="Pfam" id="PF00924"/>
    </source>
</evidence>
<dbReference type="InterPro" id="IPR006685">
    <property type="entry name" value="MscS_channel_2nd"/>
</dbReference>
<dbReference type="Pfam" id="PF21082">
    <property type="entry name" value="MS_channel_3rd"/>
    <property type="match status" value="1"/>
</dbReference>
<feature type="domain" description="Mechanosensitive ion channel transmembrane helices 2/3" evidence="10">
    <location>
        <begin position="324"/>
        <end position="362"/>
    </location>
</feature>
<dbReference type="Gene3D" id="3.30.70.100">
    <property type="match status" value="1"/>
</dbReference>
<evidence type="ECO:0000313" key="11">
    <source>
        <dbReference type="EMBL" id="OZV69888.1"/>
    </source>
</evidence>
<dbReference type="Gene3D" id="1.10.287.1260">
    <property type="match status" value="1"/>
</dbReference>
<comment type="caution">
    <text evidence="11">The sequence shown here is derived from an EMBL/GenBank/DDBJ whole genome shotgun (WGS) entry which is preliminary data.</text>
</comment>
<evidence type="ECO:0000256" key="7">
    <source>
        <dbReference type="SAM" id="Phobius"/>
    </source>
</evidence>
<comment type="similarity">
    <text evidence="2">Belongs to the MscS (TC 1.A.23) family.</text>
</comment>
<dbReference type="SUPFAM" id="SSF82861">
    <property type="entry name" value="Mechanosensitive channel protein MscS (YggB), transmembrane region"/>
    <property type="match status" value="1"/>
</dbReference>
<feature type="domain" description="Mechanosensitive ion channel MscS C-terminal" evidence="9">
    <location>
        <begin position="438"/>
        <end position="520"/>
    </location>
</feature>
<dbReference type="RefSeq" id="WP_094967479.1">
    <property type="nucleotide sequence ID" value="NZ_NGJN01000002.1"/>
</dbReference>
<dbReference type="GO" id="GO:0008381">
    <property type="term" value="F:mechanosensitive monoatomic ion channel activity"/>
    <property type="evidence" value="ECO:0007669"/>
    <property type="project" value="UniProtKB-ARBA"/>
</dbReference>
<dbReference type="GO" id="GO:0005886">
    <property type="term" value="C:plasma membrane"/>
    <property type="evidence" value="ECO:0007669"/>
    <property type="project" value="UniProtKB-SubCell"/>
</dbReference>
<evidence type="ECO:0000256" key="3">
    <source>
        <dbReference type="ARBA" id="ARBA00022475"/>
    </source>
</evidence>
<dbReference type="EMBL" id="NGJN01000002">
    <property type="protein sequence ID" value="OZV69888.1"/>
    <property type="molecule type" value="Genomic_DNA"/>
</dbReference>
<gene>
    <name evidence="11" type="ORF">CA834_04515</name>
</gene>
<dbReference type="Gene3D" id="2.30.30.60">
    <property type="match status" value="1"/>
</dbReference>
<proteinExistence type="inferred from homology"/>
<dbReference type="OrthoDB" id="9809206at2"/>
<sequence length="585" mass="64786">MNKRITLVAIVICFFNLQLLSAYQIVPTPKADTTAIDSNKSSVDILGRSNPKGTVEGFLKALAQENFINAAQYLDFSETNIGVIDSSSIPTVKNIEVVLNKFGNMLPVSIINNTPSGDLNDGLDPNFESIGSIKINDKTLSVLLERSTKSKDNPIWLFSAETTKQLVTFINSSAFSNLQSPIPESFLEGKWKGAPLFDWIAILVLAFASYMLAWLITILIKLFVRAVWSGSKESKYSKFLRALLIPLRLVIAVAILVNTTQFLGLSIVVRQTFSYVNIIAMWTALFIFIWLLIDTFSAIGEERLRERNIFSGLSAVSFLKNSAKFTLILIAILIIFETLGFNVTAGIAALGVGGIALALGAQKTVENIVGGLSVIFDQPVAVGDFCKFGDTVGTVEKIGMRSTRIRTLGRTLVTIPNAEFSSQLIENYAKRDMFLFLTTLGLRYETSSDQMRYILVELRKILYAHPKVDPEPARVRFLGYGSDSLKVEIFAYVRAVDWNDYLGVQEDINLRIAKVIEDSGSGFAFPSQTVYISQDPGLSETKKAEAEAKVKEWMENNELQIPSFDSKTIESLKNTLTYPPNSEKS</sequence>
<evidence type="ECO:0000256" key="5">
    <source>
        <dbReference type="ARBA" id="ARBA00022989"/>
    </source>
</evidence>
<dbReference type="InterPro" id="IPR011014">
    <property type="entry name" value="MscS_channel_TM-2"/>
</dbReference>
<dbReference type="SUPFAM" id="SSF50182">
    <property type="entry name" value="Sm-like ribonucleoproteins"/>
    <property type="match status" value="1"/>
</dbReference>
<feature type="transmembrane region" description="Helical" evidence="7">
    <location>
        <begin position="199"/>
        <end position="224"/>
    </location>
</feature>
<dbReference type="PANTHER" id="PTHR43634:SF2">
    <property type="entry name" value="LOW CONDUCTANCE MECHANOSENSITIVE CHANNEL YNAI"/>
    <property type="match status" value="1"/>
</dbReference>
<reference evidence="11 12" key="1">
    <citation type="submission" date="2017-05" db="EMBL/GenBank/DDBJ databases">
        <title>The draft genome sequence of Idiomarina salinarum WNB302.</title>
        <authorList>
            <person name="Sun Y."/>
            <person name="Chen B."/>
            <person name="Du Z."/>
        </authorList>
    </citation>
    <scope>NUCLEOTIDE SEQUENCE [LARGE SCALE GENOMIC DNA]</scope>
    <source>
        <strain evidence="11 12">WNB302</strain>
    </source>
</reference>
<keyword evidence="6 7" id="KW-0472">Membrane</keyword>
<dbReference type="AlphaFoldDB" id="A0A265UX45"/>
<organism evidence="11 12">
    <name type="scientific">Winogradskyella aurantia</name>
    <dbReference type="NCBI Taxonomy" id="1915063"/>
    <lineage>
        <taxon>Bacteria</taxon>
        <taxon>Pseudomonadati</taxon>
        <taxon>Bacteroidota</taxon>
        <taxon>Flavobacteriia</taxon>
        <taxon>Flavobacteriales</taxon>
        <taxon>Flavobacteriaceae</taxon>
        <taxon>Winogradskyella</taxon>
    </lineage>
</organism>
<dbReference type="InterPro" id="IPR045042">
    <property type="entry name" value="YnaI-like"/>
</dbReference>
<dbReference type="InterPro" id="IPR049278">
    <property type="entry name" value="MS_channel_C"/>
</dbReference>
<protein>
    <recommendedName>
        <fullName evidence="13">Mechanosensitive ion channel protein MscS</fullName>
    </recommendedName>
</protein>
<dbReference type="InterPro" id="IPR011066">
    <property type="entry name" value="MscS_channel_C_sf"/>
</dbReference>
<comment type="subcellular location">
    <subcellularLocation>
        <location evidence="1">Cell membrane</location>
        <topology evidence="1">Multi-pass membrane protein</topology>
    </subcellularLocation>
</comment>
<dbReference type="Proteomes" id="UP000216840">
    <property type="component" value="Unassembled WGS sequence"/>
</dbReference>